<name>A0A4Y1LTA3_9VIRU</name>
<feature type="region of interest" description="Disordered" evidence="1">
    <location>
        <begin position="105"/>
        <end position="129"/>
    </location>
</feature>
<evidence type="ECO:0000313" key="2">
    <source>
        <dbReference type="EMBL" id="AWN00472.1"/>
    </source>
</evidence>
<dbReference type="Proteomes" id="UP001055374">
    <property type="component" value="Genome"/>
</dbReference>
<organism evidence="2">
    <name type="scientific">Penicillium discovirus</name>
    <dbReference type="NCBI Taxonomy" id="2185132"/>
    <lineage>
        <taxon>Viruses</taxon>
        <taxon>Riboviria</taxon>
        <taxon>Orthornavirae</taxon>
        <taxon>Negarnaviricota</taxon>
        <taxon>Polyploviricotina</taxon>
        <taxon>Bunyaviricetes</taxon>
        <taxon>Hareavirales</taxon>
        <taxon>Discoviridae</taxon>
        <taxon>Orthodiscovirus</taxon>
        <taxon>Orthodiscovirus missouriense</taxon>
    </lineage>
</organism>
<evidence type="ECO:0000313" key="3">
    <source>
        <dbReference type="Proteomes" id="UP001055374"/>
    </source>
</evidence>
<dbReference type="RefSeq" id="YP_010840286.1">
    <property type="nucleotide sequence ID" value="NC_078580.1"/>
</dbReference>
<accession>A0A4Y1LTA3</accession>
<sequence>MASYDFSPSLLNGLQGVGSEVKNPFADPSNLSRTTASGFTDSDCSTMGLNVLQRHFQDLLHERAAVDNMPEGVDKKEAFAITNQRINDVTMELLKLDILNQNQRKANESSYATPPSSPPKNGHGFNPTQRNIEDDIVSCLTMNTIRPNDSASVIKPQKQGTELTMYSGIRSSLIRGSDHDNVVGGYDVSAEDHMAELDAIKNIQRVYGLPKIFLDDRLNFLVHLHKPLQTMLTTTTDSKVKYPDANSLEKLTRFIEKNKGRHREPHHELVYQVFKATIDVRRQRVKANPFNLPIIEIGMNLDDQLIYMCISELYSEFRTLWFHSMKNVEPPHFASDYVGVGRPAQRVTRQRAGTKGKRRGSSSLLGSILS</sequence>
<dbReference type="KEGG" id="vg:80557458"/>
<dbReference type="EMBL" id="MF142459">
    <property type="protein sequence ID" value="AWN00472.1"/>
    <property type="molecule type" value="Viral_cRNA"/>
</dbReference>
<feature type="compositionally biased region" description="Low complexity" evidence="1">
    <location>
        <begin position="361"/>
        <end position="370"/>
    </location>
</feature>
<protein>
    <submittedName>
        <fullName evidence="2">NS1</fullName>
    </submittedName>
</protein>
<keyword evidence="3" id="KW-1185">Reference proteome</keyword>
<dbReference type="GeneID" id="80557458"/>
<feature type="compositionally biased region" description="Basic residues" evidence="1">
    <location>
        <begin position="348"/>
        <end position="360"/>
    </location>
</feature>
<reference evidence="2" key="1">
    <citation type="submission" date="2017-05" db="EMBL/GenBank/DDBJ databases">
        <title>Identification of a novel virus with DiscoVir, a k-mer algorithm for viral sequence classification.</title>
        <authorList>
            <person name="Rrishnamurthy S.R."/>
            <person name="Zhao G."/>
            <person name="Wang D."/>
        </authorList>
    </citation>
    <scope>NUCLEOTIDE SEQUENCE</scope>
    <source>
        <strain evidence="2">St. Louis Primary Isolate</strain>
    </source>
</reference>
<proteinExistence type="predicted"/>
<evidence type="ECO:0000256" key="1">
    <source>
        <dbReference type="SAM" id="MobiDB-lite"/>
    </source>
</evidence>
<feature type="compositionally biased region" description="Polar residues" evidence="1">
    <location>
        <begin position="105"/>
        <end position="114"/>
    </location>
</feature>
<feature type="region of interest" description="Disordered" evidence="1">
    <location>
        <begin position="344"/>
        <end position="370"/>
    </location>
</feature>